<dbReference type="FunFam" id="2.60.40.200:FF:000008">
    <property type="entry name" value="Superoxide dismutase [Cu-Zn]"/>
    <property type="match status" value="1"/>
</dbReference>
<keyword evidence="6 16" id="KW-0732">Signal</keyword>
<dbReference type="Proteomes" id="UP000008672">
    <property type="component" value="Unassembled WGS sequence"/>
</dbReference>
<evidence type="ECO:0000313" key="19">
    <source>
        <dbReference type="Proteomes" id="UP000008672"/>
    </source>
</evidence>
<gene>
    <name evidence="18" type="primary">SOD3</name>
</gene>
<keyword evidence="19" id="KW-1185">Reference proteome</keyword>
<dbReference type="AlphaFoldDB" id="H3ABI2"/>
<keyword evidence="7 15" id="KW-0862">Zinc</keyword>
<evidence type="ECO:0000256" key="16">
    <source>
        <dbReference type="SAM" id="SignalP"/>
    </source>
</evidence>
<evidence type="ECO:0000256" key="12">
    <source>
        <dbReference type="ARBA" id="ARBA00023157"/>
    </source>
</evidence>
<comment type="cofactor">
    <cofactor evidence="15">
        <name>Cu cation</name>
        <dbReference type="ChEBI" id="CHEBI:23378"/>
    </cofactor>
    <text evidence="15">Binds 1 copper ion per subunit.</text>
</comment>
<dbReference type="FunCoup" id="H3ABI2">
    <property type="interactions" value="70"/>
</dbReference>
<comment type="catalytic activity">
    <reaction evidence="15">
        <text>2 superoxide + 2 H(+) = H2O2 + O2</text>
        <dbReference type="Rhea" id="RHEA:20696"/>
        <dbReference type="ChEBI" id="CHEBI:15378"/>
        <dbReference type="ChEBI" id="CHEBI:15379"/>
        <dbReference type="ChEBI" id="CHEBI:16240"/>
        <dbReference type="ChEBI" id="CHEBI:18421"/>
        <dbReference type="EC" id="1.15.1.1"/>
    </reaction>
</comment>
<reference evidence="18" key="3">
    <citation type="submission" date="2025-09" db="UniProtKB">
        <authorList>
            <consortium name="Ensembl"/>
        </authorList>
    </citation>
    <scope>IDENTIFICATION</scope>
</reference>
<comment type="subcellular location">
    <subcellularLocation>
        <location evidence="2">Golgi apparatus</location>
        <location evidence="2">trans-Golgi network</location>
    </subcellularLocation>
    <subcellularLocation>
        <location evidence="1">Secreted</location>
        <location evidence="1">Extracellular space</location>
    </subcellularLocation>
</comment>
<dbReference type="Gene3D" id="2.60.40.200">
    <property type="entry name" value="Superoxide dismutase, copper/zinc binding domain"/>
    <property type="match status" value="1"/>
</dbReference>
<dbReference type="EC" id="1.15.1.1" evidence="15"/>
<dbReference type="Ensembl" id="ENSLACT00000007062.1">
    <property type="protein sequence ID" value="ENSLACP00000007003.1"/>
    <property type="gene ID" value="ENSLACG00000006218.1"/>
</dbReference>
<evidence type="ECO:0000313" key="18">
    <source>
        <dbReference type="Ensembl" id="ENSLACP00000007003.1"/>
    </source>
</evidence>
<dbReference type="CTD" id="504078"/>
<name>H3ABI2_LATCH</name>
<dbReference type="PROSITE" id="PS00087">
    <property type="entry name" value="SOD_CU_ZN_1"/>
    <property type="match status" value="1"/>
</dbReference>
<dbReference type="GO" id="GO:0004784">
    <property type="term" value="F:superoxide dismutase activity"/>
    <property type="evidence" value="ECO:0007669"/>
    <property type="project" value="UniProtKB-EC"/>
</dbReference>
<evidence type="ECO:0000256" key="13">
    <source>
        <dbReference type="ARBA" id="ARBA00023180"/>
    </source>
</evidence>
<accession>H3ABI2</accession>
<keyword evidence="9 15" id="KW-0560">Oxidoreductase</keyword>
<keyword evidence="12" id="KW-1015">Disulfide bond</keyword>
<keyword evidence="4" id="KW-0964">Secreted</keyword>
<dbReference type="CDD" id="cd00305">
    <property type="entry name" value="Cu-Zn_Superoxide_Dismutase"/>
    <property type="match status" value="1"/>
</dbReference>
<evidence type="ECO:0000256" key="7">
    <source>
        <dbReference type="ARBA" id="ARBA00022833"/>
    </source>
</evidence>
<feature type="signal peptide" evidence="16">
    <location>
        <begin position="1"/>
        <end position="18"/>
    </location>
</feature>
<organism evidence="18 19">
    <name type="scientific">Latimeria chalumnae</name>
    <name type="common">Coelacanth</name>
    <dbReference type="NCBI Taxonomy" id="7897"/>
    <lineage>
        <taxon>Eukaryota</taxon>
        <taxon>Metazoa</taxon>
        <taxon>Chordata</taxon>
        <taxon>Craniata</taxon>
        <taxon>Vertebrata</taxon>
        <taxon>Euteleostomi</taxon>
        <taxon>Coelacanthiformes</taxon>
        <taxon>Coelacanthidae</taxon>
        <taxon>Latimeria</taxon>
    </lineage>
</organism>
<dbReference type="GO" id="GO:0005507">
    <property type="term" value="F:copper ion binding"/>
    <property type="evidence" value="ECO:0007669"/>
    <property type="project" value="InterPro"/>
</dbReference>
<dbReference type="InterPro" id="IPR018152">
    <property type="entry name" value="SOD_Cu/Zn_BS"/>
</dbReference>
<dbReference type="GO" id="GO:0005576">
    <property type="term" value="C:extracellular region"/>
    <property type="evidence" value="ECO:0007669"/>
    <property type="project" value="UniProtKB-SubCell"/>
</dbReference>
<dbReference type="PANTHER" id="PTHR10003">
    <property type="entry name" value="SUPEROXIDE DISMUTASE CU-ZN -RELATED"/>
    <property type="match status" value="1"/>
</dbReference>
<keyword evidence="11" id="KW-0333">Golgi apparatus</keyword>
<keyword evidence="8" id="KW-0049">Antioxidant</keyword>
<evidence type="ECO:0000256" key="1">
    <source>
        <dbReference type="ARBA" id="ARBA00004239"/>
    </source>
</evidence>
<dbReference type="InParanoid" id="H3ABI2"/>
<evidence type="ECO:0000256" key="6">
    <source>
        <dbReference type="ARBA" id="ARBA00022729"/>
    </source>
</evidence>
<evidence type="ECO:0000256" key="14">
    <source>
        <dbReference type="ARBA" id="ARBA00060347"/>
    </source>
</evidence>
<evidence type="ECO:0000259" key="17">
    <source>
        <dbReference type="Pfam" id="PF00080"/>
    </source>
</evidence>
<feature type="chain" id="PRO_5003579102" description="Superoxide dismutase [Cu-Zn]" evidence="16">
    <location>
        <begin position="19"/>
        <end position="234"/>
    </location>
</feature>
<reference evidence="19" key="1">
    <citation type="submission" date="2011-08" db="EMBL/GenBank/DDBJ databases">
        <title>The draft genome of Latimeria chalumnae.</title>
        <authorList>
            <person name="Di Palma F."/>
            <person name="Alfoldi J."/>
            <person name="Johnson J."/>
            <person name="Berlin A."/>
            <person name="Gnerre S."/>
            <person name="Jaffe D."/>
            <person name="MacCallum I."/>
            <person name="Young S."/>
            <person name="Walker B.J."/>
            <person name="Lander E."/>
            <person name="Lindblad-Toh K."/>
        </authorList>
    </citation>
    <scope>NUCLEOTIDE SEQUENCE [LARGE SCALE GENOMIC DNA]</scope>
    <source>
        <strain evidence="19">Wild caught</strain>
    </source>
</reference>
<dbReference type="STRING" id="7897.ENSLACP00000007003"/>
<dbReference type="HOGENOM" id="CLU_056632_3_1_1"/>
<dbReference type="eggNOG" id="KOG0441">
    <property type="taxonomic scope" value="Eukaryota"/>
</dbReference>
<evidence type="ECO:0000256" key="3">
    <source>
        <dbReference type="ARBA" id="ARBA00010457"/>
    </source>
</evidence>
<comment type="function">
    <text evidence="14">Protect the extracellular space from toxic effect of reactive oxygen intermediates by converting superoxide radicals into hydrogen peroxide and oxygen.</text>
</comment>
<evidence type="ECO:0000256" key="11">
    <source>
        <dbReference type="ARBA" id="ARBA00023034"/>
    </source>
</evidence>
<protein>
    <recommendedName>
        <fullName evidence="15">Superoxide dismutase [Cu-Zn]</fullName>
        <ecNumber evidence="15">1.15.1.1</ecNumber>
    </recommendedName>
</protein>
<dbReference type="InterPro" id="IPR024134">
    <property type="entry name" value="SOD_Cu/Zn_/chaperone"/>
</dbReference>
<dbReference type="InterPro" id="IPR001424">
    <property type="entry name" value="SOD_Cu_Zn_dom"/>
</dbReference>
<comment type="cofactor">
    <cofactor evidence="15">
        <name>Zn(2+)</name>
        <dbReference type="ChEBI" id="CHEBI:29105"/>
    </cofactor>
    <text evidence="15">Binds 1 zinc ion per subunit.</text>
</comment>
<evidence type="ECO:0000256" key="15">
    <source>
        <dbReference type="RuleBase" id="RU000393"/>
    </source>
</evidence>
<dbReference type="EMBL" id="AFYH01088386">
    <property type="status" value="NOT_ANNOTATED_CDS"/>
    <property type="molecule type" value="Genomic_DNA"/>
</dbReference>
<keyword evidence="13" id="KW-0325">Glycoprotein</keyword>
<reference evidence="18" key="2">
    <citation type="submission" date="2025-08" db="UniProtKB">
        <authorList>
            <consortium name="Ensembl"/>
        </authorList>
    </citation>
    <scope>IDENTIFICATION</scope>
</reference>
<evidence type="ECO:0000256" key="10">
    <source>
        <dbReference type="ARBA" id="ARBA00023008"/>
    </source>
</evidence>
<keyword evidence="5 15" id="KW-0479">Metal-binding</keyword>
<dbReference type="PRINTS" id="PR00068">
    <property type="entry name" value="CUZNDISMTASE"/>
</dbReference>
<feature type="domain" description="Superoxide dismutase copper/zinc binding" evidence="17">
    <location>
        <begin position="75"/>
        <end position="206"/>
    </location>
</feature>
<comment type="function">
    <text evidence="15">Destroys radicals which are normally produced within the cells and which are toxic to biological systems.</text>
</comment>
<dbReference type="GO" id="GO:0005794">
    <property type="term" value="C:Golgi apparatus"/>
    <property type="evidence" value="ECO:0007669"/>
    <property type="project" value="UniProtKB-SubCell"/>
</dbReference>
<keyword evidence="10 15" id="KW-0186">Copper</keyword>
<dbReference type="Pfam" id="PF00080">
    <property type="entry name" value="Sod_Cu"/>
    <property type="match status" value="1"/>
</dbReference>
<evidence type="ECO:0000256" key="9">
    <source>
        <dbReference type="ARBA" id="ARBA00023002"/>
    </source>
</evidence>
<dbReference type="KEGG" id="lcm:102364545"/>
<dbReference type="Bgee" id="ENSLACG00000006218">
    <property type="expression patterns" value="Expressed in pelvic fin and 6 other cell types or tissues"/>
</dbReference>
<evidence type="ECO:0000256" key="4">
    <source>
        <dbReference type="ARBA" id="ARBA00022525"/>
    </source>
</evidence>
<dbReference type="OrthoDB" id="666972at2759"/>
<evidence type="ECO:0000256" key="2">
    <source>
        <dbReference type="ARBA" id="ARBA00004601"/>
    </source>
</evidence>
<comment type="similarity">
    <text evidence="3 15">Belongs to the Cu-Zn superoxide dismutase family.</text>
</comment>
<dbReference type="PROSITE" id="PS00332">
    <property type="entry name" value="SOD_CU_ZN_2"/>
    <property type="match status" value="1"/>
</dbReference>
<evidence type="ECO:0000256" key="5">
    <source>
        <dbReference type="ARBA" id="ARBA00022723"/>
    </source>
</evidence>
<dbReference type="InterPro" id="IPR036423">
    <property type="entry name" value="SOD-like_Cu/Zn_dom_sf"/>
</dbReference>
<dbReference type="PROSITE" id="PS51257">
    <property type="entry name" value="PROKAR_LIPOPROTEIN"/>
    <property type="match status" value="1"/>
</dbReference>
<dbReference type="GeneID" id="102364545"/>
<dbReference type="SUPFAM" id="SSF49329">
    <property type="entry name" value="Cu,Zn superoxide dismutase-like"/>
    <property type="match status" value="1"/>
</dbReference>
<proteinExistence type="inferred from homology"/>
<dbReference type="GeneTree" id="ENSGT00940000162224"/>
<sequence length="234" mass="25900">MKLLSSLVLFLVTFGCSANPERWAEEVSLKNIEKKVSELWAGLLQHFKTGEDGLAYATCEIKPSSTLEPGMPVLSGQVLFRQPYPNGKLELIFDVEGFPKTQNQSGRAIHIHKFGDLSNGCGSTAGHYNPYSVNHPLHPGDFGNFYPKDGKIKKYKRNLRATMFGPDSILGRSVVVHEQMDDLGKGNNKASLENGNAGNRLACCVIGISSKNLWEIAYPSFQSDHYRVSQRDPN</sequence>
<dbReference type="OMA" id="WDSCEST"/>
<evidence type="ECO:0000256" key="8">
    <source>
        <dbReference type="ARBA" id="ARBA00022862"/>
    </source>
</evidence>